<dbReference type="EMBL" id="JARK01001472">
    <property type="protein sequence ID" value="EYB97872.1"/>
    <property type="molecule type" value="Genomic_DNA"/>
</dbReference>
<evidence type="ECO:0000313" key="2">
    <source>
        <dbReference type="Proteomes" id="UP000024635"/>
    </source>
</evidence>
<name>A0A016T5B2_9BILA</name>
<organism evidence="1 2">
    <name type="scientific">Ancylostoma ceylanicum</name>
    <dbReference type="NCBI Taxonomy" id="53326"/>
    <lineage>
        <taxon>Eukaryota</taxon>
        <taxon>Metazoa</taxon>
        <taxon>Ecdysozoa</taxon>
        <taxon>Nematoda</taxon>
        <taxon>Chromadorea</taxon>
        <taxon>Rhabditida</taxon>
        <taxon>Rhabditina</taxon>
        <taxon>Rhabditomorpha</taxon>
        <taxon>Strongyloidea</taxon>
        <taxon>Ancylostomatidae</taxon>
        <taxon>Ancylostomatinae</taxon>
        <taxon>Ancylostoma</taxon>
    </lineage>
</organism>
<dbReference type="AlphaFoldDB" id="A0A016T5B2"/>
<gene>
    <name evidence="1" type="primary">Acey_s0136.g1972</name>
    <name evidence="1" type="ORF">Y032_0136g1972</name>
</gene>
<sequence>MVLYRLTTSLGIVRHVGKKFCATQITFLICVLNCLYYDKDATIYHRRARKNTGGIAVSHLEKTRYKGKKNLCTASL</sequence>
<comment type="caution">
    <text evidence="1">The sequence shown here is derived from an EMBL/GenBank/DDBJ whole genome shotgun (WGS) entry which is preliminary data.</text>
</comment>
<protein>
    <submittedName>
        <fullName evidence="1">Uncharacterized protein</fullName>
    </submittedName>
</protein>
<keyword evidence="2" id="KW-1185">Reference proteome</keyword>
<accession>A0A016T5B2</accession>
<proteinExistence type="predicted"/>
<reference evidence="2" key="1">
    <citation type="journal article" date="2015" name="Nat. Genet.">
        <title>The genome and transcriptome of the zoonotic hookworm Ancylostoma ceylanicum identify infection-specific gene families.</title>
        <authorList>
            <person name="Schwarz E.M."/>
            <person name="Hu Y."/>
            <person name="Antoshechkin I."/>
            <person name="Miller M.M."/>
            <person name="Sternberg P.W."/>
            <person name="Aroian R.V."/>
        </authorList>
    </citation>
    <scope>NUCLEOTIDE SEQUENCE</scope>
    <source>
        <strain evidence="2">HY135</strain>
    </source>
</reference>
<dbReference type="Proteomes" id="UP000024635">
    <property type="component" value="Unassembled WGS sequence"/>
</dbReference>
<evidence type="ECO:0000313" key="1">
    <source>
        <dbReference type="EMBL" id="EYB97872.1"/>
    </source>
</evidence>